<dbReference type="Gene3D" id="3.10.450.350">
    <property type="match status" value="1"/>
</dbReference>
<dbReference type="InterPro" id="IPR050570">
    <property type="entry name" value="Cell_wall_metabolism_enzyme"/>
</dbReference>
<gene>
    <name evidence="1" type="ORF">BamMEX5DRAFT_1364</name>
</gene>
<dbReference type="CDD" id="cd12797">
    <property type="entry name" value="M23_peptidase"/>
    <property type="match status" value="1"/>
</dbReference>
<dbReference type="Proteomes" id="UP000004814">
    <property type="component" value="Unassembled WGS sequence"/>
</dbReference>
<evidence type="ECO:0000313" key="1">
    <source>
        <dbReference type="EMBL" id="EDT42873.1"/>
    </source>
</evidence>
<dbReference type="SUPFAM" id="SSF51261">
    <property type="entry name" value="Duplicated hybrid motif"/>
    <property type="match status" value="1"/>
</dbReference>
<evidence type="ECO:0000313" key="2">
    <source>
        <dbReference type="Proteomes" id="UP000004814"/>
    </source>
</evidence>
<dbReference type="AlphaFoldDB" id="B1T0P8"/>
<dbReference type="PANTHER" id="PTHR21666:SF270">
    <property type="entry name" value="MUREIN HYDROLASE ACTIVATOR ENVC"/>
    <property type="match status" value="1"/>
</dbReference>
<dbReference type="EMBL" id="ABLK01000027">
    <property type="protein sequence ID" value="EDT42873.1"/>
    <property type="molecule type" value="Genomic_DNA"/>
</dbReference>
<reference evidence="1 2" key="1">
    <citation type="submission" date="2008-03" db="EMBL/GenBank/DDBJ databases">
        <title>Sequencing of the draft genome and assembly of Burkholderia ambifaria MEX-5.</title>
        <authorList>
            <consortium name="US DOE Joint Genome Institute (JGI-PGF)"/>
            <person name="Copeland A."/>
            <person name="Lucas S."/>
            <person name="Lapidus A."/>
            <person name="Glavina del Rio T."/>
            <person name="Dalin E."/>
            <person name="Tice H."/>
            <person name="Bruce D."/>
            <person name="Goodwin L."/>
            <person name="Pitluck S."/>
            <person name="Larimer F."/>
            <person name="Land M.L."/>
            <person name="Hauser L."/>
            <person name="Tiedje J."/>
            <person name="Richardson P."/>
        </authorList>
    </citation>
    <scope>NUCLEOTIDE SEQUENCE [LARGE SCALE GENOMIC DNA]</scope>
    <source>
        <strain evidence="1 2">MEX-5</strain>
    </source>
</reference>
<proteinExistence type="predicted"/>
<dbReference type="PATRIC" id="fig|396597.7.peg.6977"/>
<dbReference type="InterPro" id="IPR011055">
    <property type="entry name" value="Dup_hybrid_motif"/>
</dbReference>
<dbReference type="GO" id="GO:0004222">
    <property type="term" value="F:metalloendopeptidase activity"/>
    <property type="evidence" value="ECO:0007669"/>
    <property type="project" value="TreeGrafter"/>
</dbReference>
<sequence>MVVQSETIRGGADAYSRQAIQADDPLAFSSAHAALFGGAFELNEPFMLASADHSDDLSTRILKGPRVASESRNFSVLVSLCQKAVPDCVPLASSVEGDGEVRAVVEVSAVNESTPGLLGAAPFSIRELAPGIAHGSINRNLHTSLTDAGVPGDVVEQLELAWSGRVAMRAAARPGDRFTVRYERVTTRGKNAAVWRLVAAELRLRGERHTAVWFAAPGRPNGHYYAFDGHPLAERRFSMPVAYKRISSRFGMRQHPLSGAQHGHSGTDFAAPTGTPVSAAAAGIVQRVAYEGGMAAMSS</sequence>
<protein>
    <submittedName>
        <fullName evidence="1">Uncharacterized protein</fullName>
    </submittedName>
</protein>
<organism evidence="1 2">
    <name type="scientific">Burkholderia ambifaria MEX-5</name>
    <dbReference type="NCBI Taxonomy" id="396597"/>
    <lineage>
        <taxon>Bacteria</taxon>
        <taxon>Pseudomonadati</taxon>
        <taxon>Pseudomonadota</taxon>
        <taxon>Betaproteobacteria</taxon>
        <taxon>Burkholderiales</taxon>
        <taxon>Burkholderiaceae</taxon>
        <taxon>Burkholderia</taxon>
        <taxon>Burkholderia cepacia complex</taxon>
    </lineage>
</organism>
<dbReference type="PANTHER" id="PTHR21666">
    <property type="entry name" value="PEPTIDASE-RELATED"/>
    <property type="match status" value="1"/>
</dbReference>
<dbReference type="Gene3D" id="2.70.70.10">
    <property type="entry name" value="Glucose Permease (Domain IIA)"/>
    <property type="match status" value="1"/>
</dbReference>
<accession>B1T0P8</accession>
<comment type="caution">
    <text evidence="1">The sequence shown here is derived from an EMBL/GenBank/DDBJ whole genome shotgun (WGS) entry which is preliminary data.</text>
</comment>
<name>B1T0P8_9BURK</name>